<dbReference type="Gene3D" id="1.20.1560.10">
    <property type="entry name" value="ABC transporter type 1, transmembrane domain"/>
    <property type="match status" value="1"/>
</dbReference>
<evidence type="ECO:0000256" key="5">
    <source>
        <dbReference type="SAM" id="Phobius"/>
    </source>
</evidence>
<gene>
    <name evidence="7" type="ORF">C7K55_11945</name>
</gene>
<dbReference type="PROSITE" id="PS50929">
    <property type="entry name" value="ABC_TM1F"/>
    <property type="match status" value="1"/>
</dbReference>
<feature type="transmembrane region" description="Helical" evidence="5">
    <location>
        <begin position="48"/>
        <end position="69"/>
    </location>
</feature>
<dbReference type="SUPFAM" id="SSF90123">
    <property type="entry name" value="ABC transporter transmembrane region"/>
    <property type="match status" value="1"/>
</dbReference>
<feature type="transmembrane region" description="Helical" evidence="5">
    <location>
        <begin position="81"/>
        <end position="102"/>
    </location>
</feature>
<dbReference type="OrthoDB" id="545460at2"/>
<sequence length="568" mass="62648">MYIFTQAVGRLASNIRGAWNTSFDLIEEFVGHRFFQSLRDADWSNYQLGPILIASVLINLLELASPLYINIVYTSVLPSGAMSSLVVMTVVVVLLMVLGGWLKIVRLGFTGGDGARLEHQRRLEGLAHFSQMRLSDYLSVSPATHLERLNSINLLRDESALQSLTTAIDLVFSLLFVLVLFLIAGSVGFVAVIAIVIYVLRALAFAREYEGISKQRDRLELERLSYQEKLMGSIDLIKSNGLGRQFRVGNEQRQEELAWQRMVNNNFSGRYQAFGSLMSQLTFAGIVTWGALLVIQGRLLVGALAAALLLAGKILSPWQQAMGLWSSYRRLAHSRDEYDALMATPVEGEGGDKKLAMSTDGALSLALDGQPLAVIPNGSVALLGNQQFGASARHLFMALIQIEPEARLQLNGLPVASYQREALRACISHVDPARQFFEGTLLENITSYQPRRYQRRALFWTFLTGLDTKVRGLPHGYDTAMGTSVPSGLSRDAQQLFQVVTALARSPQVLLLDLSDCSYGKEFIDGLQRILSRTKGRTTVLISGAGRVLSSLSDQQIDMPAKGREVFA</sequence>
<feature type="domain" description="ABC transmembrane type-1" evidence="6">
    <location>
        <begin position="51"/>
        <end position="330"/>
    </location>
</feature>
<name>A0A2P7MR57_9CYAN</name>
<dbReference type="PANTHER" id="PTHR43394">
    <property type="entry name" value="ATP-DEPENDENT PERMEASE MDL1, MITOCHONDRIAL"/>
    <property type="match status" value="1"/>
</dbReference>
<comment type="caution">
    <text evidence="7">The sequence shown here is derived from an EMBL/GenBank/DDBJ whole genome shotgun (WGS) entry which is preliminary data.</text>
</comment>
<organism evidence="7 8">
    <name type="scientific">Cyanobium usitatum str. Tous</name>
    <dbReference type="NCBI Taxonomy" id="2116684"/>
    <lineage>
        <taxon>Bacteria</taxon>
        <taxon>Bacillati</taxon>
        <taxon>Cyanobacteriota</taxon>
        <taxon>Cyanophyceae</taxon>
        <taxon>Synechococcales</taxon>
        <taxon>Prochlorococcaceae</taxon>
        <taxon>Cyanobium</taxon>
    </lineage>
</organism>
<dbReference type="SUPFAM" id="SSF52540">
    <property type="entry name" value="P-loop containing nucleoside triphosphate hydrolases"/>
    <property type="match status" value="1"/>
</dbReference>
<evidence type="ECO:0000256" key="4">
    <source>
        <dbReference type="ARBA" id="ARBA00023136"/>
    </source>
</evidence>
<keyword evidence="8" id="KW-1185">Reference proteome</keyword>
<feature type="transmembrane region" description="Helical" evidence="5">
    <location>
        <begin position="271"/>
        <end position="293"/>
    </location>
</feature>
<dbReference type="AlphaFoldDB" id="A0A2P7MR57"/>
<protein>
    <recommendedName>
        <fullName evidence="6">ABC transmembrane type-1 domain-containing protein</fullName>
    </recommendedName>
</protein>
<evidence type="ECO:0000256" key="2">
    <source>
        <dbReference type="ARBA" id="ARBA00022692"/>
    </source>
</evidence>
<dbReference type="EMBL" id="PXXO01000017">
    <property type="protein sequence ID" value="PSJ03704.1"/>
    <property type="molecule type" value="Genomic_DNA"/>
</dbReference>
<dbReference type="GO" id="GO:0140359">
    <property type="term" value="F:ABC-type transporter activity"/>
    <property type="evidence" value="ECO:0007669"/>
    <property type="project" value="InterPro"/>
</dbReference>
<dbReference type="InterPro" id="IPR039421">
    <property type="entry name" value="Type_1_exporter"/>
</dbReference>
<proteinExistence type="predicted"/>
<keyword evidence="4 5" id="KW-0472">Membrane</keyword>
<evidence type="ECO:0000256" key="3">
    <source>
        <dbReference type="ARBA" id="ARBA00022989"/>
    </source>
</evidence>
<dbReference type="InterPro" id="IPR011527">
    <property type="entry name" value="ABC1_TM_dom"/>
</dbReference>
<evidence type="ECO:0000313" key="7">
    <source>
        <dbReference type="EMBL" id="PSJ03704.1"/>
    </source>
</evidence>
<comment type="subcellular location">
    <subcellularLocation>
        <location evidence="1">Cell membrane</location>
        <topology evidence="1">Multi-pass membrane protein</topology>
    </subcellularLocation>
</comment>
<dbReference type="GO" id="GO:0005524">
    <property type="term" value="F:ATP binding"/>
    <property type="evidence" value="ECO:0007669"/>
    <property type="project" value="InterPro"/>
</dbReference>
<keyword evidence="3 5" id="KW-1133">Transmembrane helix</keyword>
<dbReference type="Gene3D" id="3.40.50.300">
    <property type="entry name" value="P-loop containing nucleotide triphosphate hydrolases"/>
    <property type="match status" value="1"/>
</dbReference>
<evidence type="ECO:0000259" key="6">
    <source>
        <dbReference type="PROSITE" id="PS50929"/>
    </source>
</evidence>
<dbReference type="Proteomes" id="UP000243002">
    <property type="component" value="Unassembled WGS sequence"/>
</dbReference>
<dbReference type="Pfam" id="PF00664">
    <property type="entry name" value="ABC_membrane"/>
    <property type="match status" value="1"/>
</dbReference>
<feature type="transmembrane region" description="Helical" evidence="5">
    <location>
        <begin position="170"/>
        <end position="200"/>
    </location>
</feature>
<reference evidence="7 8" key="1">
    <citation type="journal article" date="2018" name="Environ. Microbiol.">
        <title>Ecological and genomic features of two widespread freshwater picocyanobacteria.</title>
        <authorList>
            <person name="Cabello-Yeves P.J."/>
            <person name="Picazo A."/>
            <person name="Camacho A."/>
            <person name="Callieri C."/>
            <person name="Rosselli R."/>
            <person name="Roda-Garcia J.J."/>
            <person name="Coutinho F.H."/>
            <person name="Rodriguez-Valera F."/>
        </authorList>
    </citation>
    <scope>NUCLEOTIDE SEQUENCE [LARGE SCALE GENOMIC DNA]</scope>
    <source>
        <strain evidence="7 8">Tous</strain>
    </source>
</reference>
<dbReference type="GO" id="GO:0005886">
    <property type="term" value="C:plasma membrane"/>
    <property type="evidence" value="ECO:0007669"/>
    <property type="project" value="UniProtKB-SubCell"/>
</dbReference>
<keyword evidence="2 5" id="KW-0812">Transmembrane</keyword>
<evidence type="ECO:0000256" key="1">
    <source>
        <dbReference type="ARBA" id="ARBA00004651"/>
    </source>
</evidence>
<accession>A0A2P7MR57</accession>
<dbReference type="InterPro" id="IPR027417">
    <property type="entry name" value="P-loop_NTPase"/>
</dbReference>
<evidence type="ECO:0000313" key="8">
    <source>
        <dbReference type="Proteomes" id="UP000243002"/>
    </source>
</evidence>
<dbReference type="InterPro" id="IPR036640">
    <property type="entry name" value="ABC1_TM_sf"/>
</dbReference>